<protein>
    <submittedName>
        <fullName evidence="2">Membrane protein YwzB</fullName>
    </submittedName>
</protein>
<proteinExistence type="predicted"/>
<gene>
    <name evidence="2" type="primary">ywzB</name>
    <name evidence="2" type="ORF">GCM10007416_18570</name>
</gene>
<comment type="caution">
    <text evidence="2">The sequence shown here is derived from an EMBL/GenBank/DDBJ whole genome shotgun (WGS) entry which is preliminary data.</text>
</comment>
<dbReference type="InterPro" id="IPR009526">
    <property type="entry name" value="DUF1146"/>
</dbReference>
<evidence type="ECO:0000256" key="1">
    <source>
        <dbReference type="SAM" id="Phobius"/>
    </source>
</evidence>
<dbReference type="NCBIfam" id="TIGR02327">
    <property type="entry name" value="int_mem_ywzB"/>
    <property type="match status" value="1"/>
</dbReference>
<sequence length="79" mass="8709">MDGATQFAVSALINILTSLICITLSWWVLQNVRLDLFLRNPGGIQGKMLQVLLSIVLGHGLAVFFIDYLGWSGMIGQLF</sequence>
<feature type="transmembrane region" description="Helical" evidence="1">
    <location>
        <begin position="49"/>
        <end position="71"/>
    </location>
</feature>
<keyword evidence="1" id="KW-0812">Transmembrane</keyword>
<evidence type="ECO:0000313" key="3">
    <source>
        <dbReference type="Proteomes" id="UP000617979"/>
    </source>
</evidence>
<evidence type="ECO:0000313" key="2">
    <source>
        <dbReference type="EMBL" id="GGA45711.1"/>
    </source>
</evidence>
<reference evidence="3" key="1">
    <citation type="journal article" date="2019" name="Int. J. Syst. Evol. Microbiol.">
        <title>The Global Catalogue of Microorganisms (GCM) 10K type strain sequencing project: providing services to taxonomists for standard genome sequencing and annotation.</title>
        <authorList>
            <consortium name="The Broad Institute Genomics Platform"/>
            <consortium name="The Broad Institute Genome Sequencing Center for Infectious Disease"/>
            <person name="Wu L."/>
            <person name="Ma J."/>
        </authorList>
    </citation>
    <scope>NUCLEOTIDE SEQUENCE [LARGE SCALE GENOMIC DNA]</scope>
    <source>
        <strain evidence="3">CGMCC 1.12404</strain>
    </source>
</reference>
<keyword evidence="3" id="KW-1185">Reference proteome</keyword>
<dbReference type="Pfam" id="PF06612">
    <property type="entry name" value="DUF1146"/>
    <property type="match status" value="1"/>
</dbReference>
<organism evidence="2 3">
    <name type="scientific">Kroppenstedtia guangzhouensis</name>
    <dbReference type="NCBI Taxonomy" id="1274356"/>
    <lineage>
        <taxon>Bacteria</taxon>
        <taxon>Bacillati</taxon>
        <taxon>Bacillota</taxon>
        <taxon>Bacilli</taxon>
        <taxon>Bacillales</taxon>
        <taxon>Thermoactinomycetaceae</taxon>
        <taxon>Kroppenstedtia</taxon>
    </lineage>
</organism>
<accession>A0ABQ1GKJ0</accession>
<keyword evidence="1" id="KW-0472">Membrane</keyword>
<keyword evidence="1" id="KW-1133">Transmembrane helix</keyword>
<name>A0ABQ1GKJ0_9BACL</name>
<feature type="transmembrane region" description="Helical" evidence="1">
    <location>
        <begin position="7"/>
        <end position="29"/>
    </location>
</feature>
<dbReference type="Proteomes" id="UP000617979">
    <property type="component" value="Unassembled WGS sequence"/>
</dbReference>
<dbReference type="EMBL" id="BMEX01000005">
    <property type="protein sequence ID" value="GGA45711.1"/>
    <property type="molecule type" value="Genomic_DNA"/>
</dbReference>
<dbReference type="RefSeq" id="WP_188432218.1">
    <property type="nucleotide sequence ID" value="NZ_BMEX01000005.1"/>
</dbReference>